<evidence type="ECO:0000313" key="4">
    <source>
        <dbReference type="Proteomes" id="UP001170954"/>
    </source>
</evidence>
<feature type="region of interest" description="Disordered" evidence="1">
    <location>
        <begin position="27"/>
        <end position="48"/>
    </location>
</feature>
<proteinExistence type="predicted"/>
<evidence type="ECO:0000256" key="2">
    <source>
        <dbReference type="SAM" id="SignalP"/>
    </source>
</evidence>
<dbReference type="EMBL" id="JACAGK010000015">
    <property type="protein sequence ID" value="MDM1047974.1"/>
    <property type="molecule type" value="Genomic_DNA"/>
</dbReference>
<evidence type="ECO:0000256" key="1">
    <source>
        <dbReference type="SAM" id="MobiDB-lite"/>
    </source>
</evidence>
<name>A0ABT7NL66_9SPHI</name>
<reference evidence="3" key="2">
    <citation type="journal article" date="2022" name="Sci. Total Environ.">
        <title>Prevalence, transmission, and molecular epidemiology of tet(X)-positive bacteria among humans, animals, and environmental niches in China: An epidemiological, and genomic-based study.</title>
        <authorList>
            <person name="Dong N."/>
            <person name="Zeng Y."/>
            <person name="Cai C."/>
            <person name="Sun C."/>
            <person name="Lu J."/>
            <person name="Liu C."/>
            <person name="Zhou H."/>
            <person name="Sun Q."/>
            <person name="Shu L."/>
            <person name="Wang H."/>
            <person name="Wang Y."/>
            <person name="Wang S."/>
            <person name="Wu C."/>
            <person name="Chan E.W."/>
            <person name="Chen G."/>
            <person name="Shen Z."/>
            <person name="Chen S."/>
            <person name="Zhang R."/>
        </authorList>
    </citation>
    <scope>NUCLEOTIDE SEQUENCE</scope>
    <source>
        <strain evidence="3">R1692</strain>
    </source>
</reference>
<organism evidence="3 4">
    <name type="scientific">Sphingobacterium hotanense</name>
    <dbReference type="NCBI Taxonomy" id="649196"/>
    <lineage>
        <taxon>Bacteria</taxon>
        <taxon>Pseudomonadati</taxon>
        <taxon>Bacteroidota</taxon>
        <taxon>Sphingobacteriia</taxon>
        <taxon>Sphingobacteriales</taxon>
        <taxon>Sphingobacteriaceae</taxon>
        <taxon>Sphingobacterium</taxon>
    </lineage>
</organism>
<dbReference type="RefSeq" id="WP_286650952.1">
    <property type="nucleotide sequence ID" value="NZ_JACAGK010000015.1"/>
</dbReference>
<protein>
    <submittedName>
        <fullName evidence="3">Uncharacterized protein</fullName>
    </submittedName>
</protein>
<accession>A0ABT7NL66</accession>
<feature type="chain" id="PRO_5045958838" evidence="2">
    <location>
        <begin position="24"/>
        <end position="359"/>
    </location>
</feature>
<sequence length="359" mass="38785">MRKLNFKSVIVACSLLAVISACSKKSIEPVEPDPENPETPTPKPPTPKPLTFFYAGYKYQTDYKGAGRNAILSINDSIVLLSPSLRSDALAIAAVNNKEAHVTGYQKTSSGQQRVAYWKNGKISFLTQAGNNNTGTAINVIGSKVYVGGTKDYNGAYGLFLWTNGVEKRKACCLAQSEVTSITEVAGEPYLSGRFASNAHMFNDEWALAIAGPNTYADYINAINAINKDVYVLGHANYNSSSDAAVVWKNRKEVFKLPLGDFASDVLGTMVGTDYYFVANFYNGGKGTSVVYKNKTKLYQLSGAASITATAIRVVSGKVYILGNYLNGAKSSAVLWTNGKPKVLFGEGKKIYLNDFAVN</sequence>
<evidence type="ECO:0000313" key="3">
    <source>
        <dbReference type="EMBL" id="MDM1047974.1"/>
    </source>
</evidence>
<comment type="caution">
    <text evidence="3">The sequence shown here is derived from an EMBL/GenBank/DDBJ whole genome shotgun (WGS) entry which is preliminary data.</text>
</comment>
<dbReference type="Proteomes" id="UP001170954">
    <property type="component" value="Unassembled WGS sequence"/>
</dbReference>
<feature type="compositionally biased region" description="Pro residues" evidence="1">
    <location>
        <begin position="37"/>
        <end position="48"/>
    </location>
</feature>
<reference evidence="3" key="1">
    <citation type="submission" date="2020-06" db="EMBL/GenBank/DDBJ databases">
        <authorList>
            <person name="Dong N."/>
        </authorList>
    </citation>
    <scope>NUCLEOTIDE SEQUENCE</scope>
    <source>
        <strain evidence="3">R1692</strain>
    </source>
</reference>
<dbReference type="PROSITE" id="PS51257">
    <property type="entry name" value="PROKAR_LIPOPROTEIN"/>
    <property type="match status" value="1"/>
</dbReference>
<keyword evidence="4" id="KW-1185">Reference proteome</keyword>
<gene>
    <name evidence="3" type="ORF">HX018_06970</name>
</gene>
<feature type="signal peptide" evidence="2">
    <location>
        <begin position="1"/>
        <end position="23"/>
    </location>
</feature>
<keyword evidence="2" id="KW-0732">Signal</keyword>